<dbReference type="InterPro" id="IPR009100">
    <property type="entry name" value="AcylCoA_DH/oxidase_NM_dom_sf"/>
</dbReference>
<dbReference type="Pfam" id="PF11794">
    <property type="entry name" value="HpaB_N"/>
    <property type="match status" value="1"/>
</dbReference>
<dbReference type="GO" id="GO:0016627">
    <property type="term" value="F:oxidoreductase activity, acting on the CH-CH group of donors"/>
    <property type="evidence" value="ECO:0007669"/>
    <property type="project" value="InterPro"/>
</dbReference>
<organism evidence="6 7">
    <name type="scientific">Saccharolobus solfataricus</name>
    <name type="common">Sulfolobus solfataricus</name>
    <dbReference type="NCBI Taxonomy" id="2287"/>
    <lineage>
        <taxon>Archaea</taxon>
        <taxon>Thermoproteota</taxon>
        <taxon>Thermoprotei</taxon>
        <taxon>Sulfolobales</taxon>
        <taxon>Sulfolobaceae</taxon>
        <taxon>Saccharolobus</taxon>
    </lineage>
</organism>
<dbReference type="Proteomes" id="UP000076770">
    <property type="component" value="Chromosome i"/>
</dbReference>
<evidence type="ECO:0000313" key="7">
    <source>
        <dbReference type="Proteomes" id="UP000076770"/>
    </source>
</evidence>
<evidence type="ECO:0000256" key="3">
    <source>
        <dbReference type="ARBA" id="ARBA00023002"/>
    </source>
</evidence>
<gene>
    <name evidence="6" type="ORF">SSOP1_2192</name>
</gene>
<dbReference type="SUPFAM" id="SSF56645">
    <property type="entry name" value="Acyl-CoA dehydrogenase NM domain-like"/>
    <property type="match status" value="1"/>
</dbReference>
<evidence type="ECO:0000256" key="2">
    <source>
        <dbReference type="ARBA" id="ARBA00022827"/>
    </source>
</evidence>
<dbReference type="AlphaFoldDB" id="A0A157T3D1"/>
<dbReference type="PANTHER" id="PTHR36117">
    <property type="entry name" value="4-HYDROXYPHENYLACETATE 3-MONOOXYGENASE-RELATED"/>
    <property type="match status" value="1"/>
</dbReference>
<keyword evidence="3" id="KW-0560">Oxidoreductase</keyword>
<keyword evidence="1" id="KW-0285">Flavoprotein</keyword>
<dbReference type="InterPro" id="IPR046373">
    <property type="entry name" value="Acyl-CoA_Oxase/DH_mid-dom_sf"/>
</dbReference>
<keyword evidence="2" id="KW-0274">FAD</keyword>
<dbReference type="SUPFAM" id="SSF47203">
    <property type="entry name" value="Acyl-CoA dehydrogenase C-terminal domain-like"/>
    <property type="match status" value="1"/>
</dbReference>
<reference evidence="7" key="1">
    <citation type="submission" date="2016-04" db="EMBL/GenBank/DDBJ databases">
        <authorList>
            <person name="Shah S.A."/>
            <person name="Garrett R.A."/>
        </authorList>
    </citation>
    <scope>NUCLEOTIDE SEQUENCE [LARGE SCALE GENOMIC DNA]</scope>
    <source>
        <strain evidence="7">ATCC 35091 / DSM 1616 / JCM 8930 / NBRC 15331 / P1</strain>
    </source>
</reference>
<accession>A0A157T3D1</accession>
<feature type="domain" description="HpaB/PvcC/4-BUDH N-terminal" evidence="5">
    <location>
        <begin position="22"/>
        <end position="289"/>
    </location>
</feature>
<sequence>MGCRGGYFHGSIKGVVWMIRRGTDYIKSIKENPPVVYYEGEVVKDVTEHSAFKIPISTVAKYYDLHWDEKYKEYLRVYNLDVGEETSISFLRPKNKKDLGKLRDGLVKIYDYYRGFFGRSPDYLNLWTMVFYAHAEDYFGKQFGSKFMENAIEIYKEATKRDLFYTHAIVAPMYDRSRPPSQWEDPYIQVGIVEEKPEGVVVRGAAMICTAGPYAEMLWYLPNVRRDSDPRYAIYFSIPTNTKGVKFLSRRGFQPREGGEFEYPISSRFEESDAVLVLDNVLIPWERIIFFKKPELIEDLMWHTVQLRGWFNWHFVIQHYSRLKFLAGLAIAIAEASGTSNFINVQEKIGEILIYVALNEAALYASVERAQELPNITRPDPYISISASHFNMKTVPRANEILRSISAGSSIPIPAGIKDFENPEERKLLDKYMAMKGLDALERVKMFNLLWDVIGSEAGMRYEQYDRFSRGDPTIRWAQTYTEVFKDRKHEFVKLVKDIIDQMPNPKA</sequence>
<dbReference type="PANTHER" id="PTHR36117:SF3">
    <property type="entry name" value="4-HYDROXYPHENYLACETATE 3-MONOOXYGENASE-RELATED"/>
    <property type="match status" value="1"/>
</dbReference>
<evidence type="ECO:0000313" key="6">
    <source>
        <dbReference type="EMBL" id="SAI85746.1"/>
    </source>
</evidence>
<proteinExistence type="predicted"/>
<evidence type="ECO:0000256" key="1">
    <source>
        <dbReference type="ARBA" id="ARBA00022630"/>
    </source>
</evidence>
<dbReference type="PIRSF" id="PIRSF000331">
    <property type="entry name" value="HpaA_HpaB"/>
    <property type="match status" value="1"/>
</dbReference>
<name>A0A157T3D1_SACSO</name>
<feature type="domain" description="HpaB/PvcC/4-BUDH C-terminal" evidence="4">
    <location>
        <begin position="301"/>
        <end position="494"/>
    </location>
</feature>
<dbReference type="Gene3D" id="2.40.110.10">
    <property type="entry name" value="Butyryl-CoA Dehydrogenase, subunit A, domain 2"/>
    <property type="match status" value="1"/>
</dbReference>
<dbReference type="InterPro" id="IPR004925">
    <property type="entry name" value="HpaB/PvcC/4-BUDH"/>
</dbReference>
<dbReference type="InterPro" id="IPR036250">
    <property type="entry name" value="AcylCo_DH-like_C"/>
</dbReference>
<dbReference type="InterPro" id="IPR024674">
    <property type="entry name" value="HpaB/PvcC/4-BUDH_N"/>
</dbReference>
<protein>
    <submittedName>
        <fullName evidence="6">4-hydroxyphenylacetate-3-hydroxylase (HpaA)</fullName>
    </submittedName>
</protein>
<dbReference type="PATRIC" id="fig|2287.9.peg.2300"/>
<dbReference type="EMBL" id="LT549890">
    <property type="protein sequence ID" value="SAI85746.1"/>
    <property type="molecule type" value="Genomic_DNA"/>
</dbReference>
<dbReference type="Gene3D" id="1.20.140.10">
    <property type="entry name" value="Butyryl-CoA Dehydrogenase, subunit A, domain 3"/>
    <property type="match status" value="1"/>
</dbReference>
<dbReference type="Pfam" id="PF03241">
    <property type="entry name" value="HpaB"/>
    <property type="match status" value="1"/>
</dbReference>
<dbReference type="Gene3D" id="1.10.3140.10">
    <property type="entry name" value="4-hydroxybutyryl-coa dehydratase, domain 1"/>
    <property type="match status" value="1"/>
</dbReference>
<evidence type="ECO:0000259" key="4">
    <source>
        <dbReference type="Pfam" id="PF03241"/>
    </source>
</evidence>
<dbReference type="InterPro" id="IPR024719">
    <property type="entry name" value="HpaB/PvcC/4-BUDH_C"/>
</dbReference>
<evidence type="ECO:0000259" key="5">
    <source>
        <dbReference type="Pfam" id="PF11794"/>
    </source>
</evidence>